<dbReference type="Proteomes" id="UP000243978">
    <property type="component" value="Unassembled WGS sequence"/>
</dbReference>
<dbReference type="CDD" id="cd00038">
    <property type="entry name" value="CAP_ED"/>
    <property type="match status" value="1"/>
</dbReference>
<protein>
    <submittedName>
        <fullName evidence="2">CRP-like cAMP-binding protein</fullName>
    </submittedName>
</protein>
<organism evidence="2 3">
    <name type="scientific">Litoreibacter ponti</name>
    <dbReference type="NCBI Taxonomy" id="1510457"/>
    <lineage>
        <taxon>Bacteria</taxon>
        <taxon>Pseudomonadati</taxon>
        <taxon>Pseudomonadota</taxon>
        <taxon>Alphaproteobacteria</taxon>
        <taxon>Rhodobacterales</taxon>
        <taxon>Roseobacteraceae</taxon>
        <taxon>Litoreibacter</taxon>
    </lineage>
</organism>
<dbReference type="InterPro" id="IPR018490">
    <property type="entry name" value="cNMP-bd_dom_sf"/>
</dbReference>
<evidence type="ECO:0000313" key="2">
    <source>
        <dbReference type="EMBL" id="PTX55668.1"/>
    </source>
</evidence>
<dbReference type="InterPro" id="IPR000595">
    <property type="entry name" value="cNMP-bd_dom"/>
</dbReference>
<gene>
    <name evidence="2" type="ORF">C8N43_0308</name>
</gene>
<dbReference type="Gene3D" id="2.60.120.10">
    <property type="entry name" value="Jelly Rolls"/>
    <property type="match status" value="1"/>
</dbReference>
<dbReference type="Pfam" id="PF00027">
    <property type="entry name" value="cNMP_binding"/>
    <property type="match status" value="1"/>
</dbReference>
<name>A0A2T6BHX9_9RHOB</name>
<proteinExistence type="predicted"/>
<accession>A0A2T6BHX9</accession>
<dbReference type="SUPFAM" id="SSF51206">
    <property type="entry name" value="cAMP-binding domain-like"/>
    <property type="match status" value="1"/>
</dbReference>
<feature type="domain" description="Cyclic nucleotide-binding" evidence="1">
    <location>
        <begin position="1"/>
        <end position="73"/>
    </location>
</feature>
<evidence type="ECO:0000259" key="1">
    <source>
        <dbReference type="PROSITE" id="PS50042"/>
    </source>
</evidence>
<dbReference type="AlphaFoldDB" id="A0A2T6BHX9"/>
<keyword evidence="3" id="KW-1185">Reference proteome</keyword>
<dbReference type="InterPro" id="IPR014710">
    <property type="entry name" value="RmlC-like_jellyroll"/>
</dbReference>
<dbReference type="EMBL" id="QBKS01000001">
    <property type="protein sequence ID" value="PTX55668.1"/>
    <property type="molecule type" value="Genomic_DNA"/>
</dbReference>
<sequence>MSDHWLQYFDGAPKRTLDAGETLFRRGDQVEWAFLVSDGRLFLQRALQDGGLLTLHTANTGGLVAEASLFADRYHCDAVTDITTTVSMIPKAKLIAHLENVASSDRLSIKAFARTAREVQSLRTRIEIMRRRKVADRLDAYLELFGRPKEGEWVRVADWIGVSPPALYRELAQRRGNKPS</sequence>
<dbReference type="PROSITE" id="PS50042">
    <property type="entry name" value="CNMP_BINDING_3"/>
    <property type="match status" value="1"/>
</dbReference>
<comment type="caution">
    <text evidence="2">The sequence shown here is derived from an EMBL/GenBank/DDBJ whole genome shotgun (WGS) entry which is preliminary data.</text>
</comment>
<reference evidence="2 3" key="1">
    <citation type="submission" date="2018-04" db="EMBL/GenBank/DDBJ databases">
        <title>Genomic Encyclopedia of Archaeal and Bacterial Type Strains, Phase II (KMG-II): from individual species to whole genera.</title>
        <authorList>
            <person name="Goeker M."/>
        </authorList>
    </citation>
    <scope>NUCLEOTIDE SEQUENCE [LARGE SCALE GENOMIC DNA]</scope>
    <source>
        <strain evidence="2 3">DSM 100977</strain>
    </source>
</reference>
<evidence type="ECO:0000313" key="3">
    <source>
        <dbReference type="Proteomes" id="UP000243978"/>
    </source>
</evidence>